<accession>A0ABU8C2R7</accession>
<dbReference type="EMBL" id="JALAAR010000002">
    <property type="protein sequence ID" value="MEH8016194.1"/>
    <property type="molecule type" value="Genomic_DNA"/>
</dbReference>
<dbReference type="PROSITE" id="PS01230">
    <property type="entry name" value="TRMA_1"/>
    <property type="match status" value="1"/>
</dbReference>
<evidence type="ECO:0000256" key="6">
    <source>
        <dbReference type="PROSITE-ProRule" id="PRU01024"/>
    </source>
</evidence>
<dbReference type="NCBIfam" id="TIGR00479">
    <property type="entry name" value="rumA"/>
    <property type="match status" value="1"/>
</dbReference>
<dbReference type="InterPro" id="IPR030390">
    <property type="entry name" value="MeTrfase_TrmA_AS"/>
</dbReference>
<comment type="caution">
    <text evidence="9">The sequence shown here is derived from an EMBL/GenBank/DDBJ whole genome shotgun (WGS) entry which is preliminary data.</text>
</comment>
<keyword evidence="10" id="KW-1185">Reference proteome</keyword>
<proteinExistence type="inferred from homology"/>
<dbReference type="Pfam" id="PF01938">
    <property type="entry name" value="TRAM"/>
    <property type="match status" value="1"/>
</dbReference>
<dbReference type="PROSITE" id="PS01231">
    <property type="entry name" value="TRMA_2"/>
    <property type="match status" value="1"/>
</dbReference>
<feature type="active site" evidence="7">
    <location>
        <position position="399"/>
    </location>
</feature>
<dbReference type="SUPFAM" id="SSF53335">
    <property type="entry name" value="S-adenosyl-L-methionine-dependent methyltransferases"/>
    <property type="match status" value="1"/>
</dbReference>
<dbReference type="InterPro" id="IPR002792">
    <property type="entry name" value="TRAM_dom"/>
</dbReference>
<dbReference type="PANTHER" id="PTHR11061:SF49">
    <property type="entry name" value="23S RRNA (URACIL(1939)-C(5))-METHYLTRANSFERASE RLMD"/>
    <property type="match status" value="1"/>
</dbReference>
<dbReference type="SUPFAM" id="SSF50249">
    <property type="entry name" value="Nucleic acid-binding proteins"/>
    <property type="match status" value="1"/>
</dbReference>
<feature type="binding site" evidence="6">
    <location>
        <position position="373"/>
    </location>
    <ligand>
        <name>S-adenosyl-L-methionine</name>
        <dbReference type="ChEBI" id="CHEBI:59789"/>
    </ligand>
</feature>
<name>A0ABU8C2R7_9GAMM</name>
<gene>
    <name evidence="9" type="primary">rlmD</name>
    <name evidence="9" type="ORF">MN202_03015</name>
</gene>
<dbReference type="Pfam" id="PF05958">
    <property type="entry name" value="tRNA_U5-meth_tr"/>
    <property type="match status" value="2"/>
</dbReference>
<keyword evidence="4 6" id="KW-0949">S-adenosyl-L-methionine</keyword>
<sequence length="442" mass="48746">MVNIYKAKAKATVQGKVLNLTIDSADYEIQGIARYQNKIAFVAGALPTEQVQARVTEDKAGYIKAVTVKVLQPAPERSAAVCQFASRCGGCQLQHVAVTTQQQLKQQGVDSLIRHQTGLNTLPWQPMLSAQPDGYRRRARIGLWFDKKQRQLTVGFRQSGDKQITAISACMVLSPVLAPVFAALNQAVVTLDDPACVTHAEVLDADGQAFVVVRHVKALSLQQQQRFIDAWPDAIWLGEAEPGQFSYWQQTLAKPQYKLAGQGLTLEFAPDDFIQVNQRVNQMMIDQALQWLQVNSDDVVLDLYAGMGNFTLPLAQRAKTVRAVEGVAKMVQQLTTNAELNGLSNVVAYQADLHLPWPKAPWHQRDYTKVVLDPARAGAVGAVEQVVQLKPAQILYVSCNAATFARDAKVLLGGGYYLEKLAGIDMFPYTSHLEVMALFSRQ</sequence>
<evidence type="ECO:0000256" key="5">
    <source>
        <dbReference type="ARBA" id="ARBA00023014"/>
    </source>
</evidence>
<feature type="domain" description="TRAM" evidence="8">
    <location>
        <begin position="11"/>
        <end position="69"/>
    </location>
</feature>
<evidence type="ECO:0000256" key="7">
    <source>
        <dbReference type="PROSITE-ProRule" id="PRU10015"/>
    </source>
</evidence>
<dbReference type="Proteomes" id="UP001375382">
    <property type="component" value="Unassembled WGS sequence"/>
</dbReference>
<dbReference type="InterPro" id="IPR029063">
    <property type="entry name" value="SAM-dependent_MTases_sf"/>
</dbReference>
<protein>
    <submittedName>
        <fullName evidence="9">23S rRNA (Uracil(1939)-C(5))-methyltransferase RlmD</fullName>
        <ecNumber evidence="9">2.1.1.190</ecNumber>
    </submittedName>
</protein>
<dbReference type="InterPro" id="IPR012340">
    <property type="entry name" value="NA-bd_OB-fold"/>
</dbReference>
<keyword evidence="5" id="KW-0411">Iron-sulfur</keyword>
<organism evidence="9 10">
    <name type="scientific">Rheinheimera muenzenbergensis</name>
    <dbReference type="NCBI Taxonomy" id="1193628"/>
    <lineage>
        <taxon>Bacteria</taxon>
        <taxon>Pseudomonadati</taxon>
        <taxon>Pseudomonadota</taxon>
        <taxon>Gammaproteobacteria</taxon>
        <taxon>Chromatiales</taxon>
        <taxon>Chromatiaceae</taxon>
        <taxon>Rheinheimera</taxon>
    </lineage>
</organism>
<feature type="binding site" evidence="6">
    <location>
        <position position="275"/>
    </location>
    <ligand>
        <name>S-adenosyl-L-methionine</name>
        <dbReference type="ChEBI" id="CHEBI:59789"/>
    </ligand>
</feature>
<evidence type="ECO:0000259" key="8">
    <source>
        <dbReference type="PROSITE" id="PS50926"/>
    </source>
</evidence>
<dbReference type="Gene3D" id="3.40.50.150">
    <property type="entry name" value="Vaccinia Virus protein VP39"/>
    <property type="match status" value="1"/>
</dbReference>
<dbReference type="Gene3D" id="2.40.50.140">
    <property type="entry name" value="Nucleic acid-binding proteins"/>
    <property type="match status" value="1"/>
</dbReference>
<feature type="active site" description="Nucleophile" evidence="6">
    <location>
        <position position="399"/>
    </location>
</feature>
<dbReference type="PROSITE" id="PS51687">
    <property type="entry name" value="SAM_MT_RNA_M5U"/>
    <property type="match status" value="1"/>
</dbReference>
<dbReference type="RefSeq" id="WP_335734609.1">
    <property type="nucleotide sequence ID" value="NZ_JALAAR010000002.1"/>
</dbReference>
<feature type="binding site" evidence="6">
    <location>
        <position position="325"/>
    </location>
    <ligand>
        <name>S-adenosyl-L-methionine</name>
        <dbReference type="ChEBI" id="CHEBI:59789"/>
    </ligand>
</feature>
<evidence type="ECO:0000313" key="10">
    <source>
        <dbReference type="Proteomes" id="UP001375382"/>
    </source>
</evidence>
<keyword evidence="2 6" id="KW-0489">Methyltransferase</keyword>
<dbReference type="Gene3D" id="2.40.50.1070">
    <property type="match status" value="1"/>
</dbReference>
<evidence type="ECO:0000313" key="9">
    <source>
        <dbReference type="EMBL" id="MEH8016194.1"/>
    </source>
</evidence>
<feature type="binding site" evidence="6">
    <location>
        <position position="304"/>
    </location>
    <ligand>
        <name>S-adenosyl-L-methionine</name>
        <dbReference type="ChEBI" id="CHEBI:59789"/>
    </ligand>
</feature>
<dbReference type="InterPro" id="IPR010280">
    <property type="entry name" value="U5_MeTrfase_fam"/>
</dbReference>
<comment type="similarity">
    <text evidence="6">Belongs to the class I-like SAM-binding methyltransferase superfamily. RNA M5U methyltransferase family.</text>
</comment>
<keyword evidence="3 6" id="KW-0808">Transferase</keyword>
<keyword evidence="1" id="KW-0004">4Fe-4S</keyword>
<dbReference type="GO" id="GO:0008168">
    <property type="term" value="F:methyltransferase activity"/>
    <property type="evidence" value="ECO:0007669"/>
    <property type="project" value="UniProtKB-KW"/>
</dbReference>
<dbReference type="GO" id="GO:0032259">
    <property type="term" value="P:methylation"/>
    <property type="evidence" value="ECO:0007669"/>
    <property type="project" value="UniProtKB-KW"/>
</dbReference>
<evidence type="ECO:0000256" key="2">
    <source>
        <dbReference type="ARBA" id="ARBA00022603"/>
    </source>
</evidence>
<dbReference type="PANTHER" id="PTHR11061">
    <property type="entry name" value="RNA M5U METHYLTRANSFERASE"/>
    <property type="match status" value="1"/>
</dbReference>
<dbReference type="CDD" id="cd02440">
    <property type="entry name" value="AdoMet_MTases"/>
    <property type="match status" value="1"/>
</dbReference>
<keyword evidence="1" id="KW-0479">Metal-binding</keyword>
<evidence type="ECO:0000256" key="4">
    <source>
        <dbReference type="ARBA" id="ARBA00022691"/>
    </source>
</evidence>
<keyword evidence="1" id="KW-0408">Iron</keyword>
<evidence type="ECO:0000256" key="3">
    <source>
        <dbReference type="ARBA" id="ARBA00022679"/>
    </source>
</evidence>
<reference evidence="9 10" key="1">
    <citation type="journal article" date="2023" name="Ecotoxicol. Environ. Saf.">
        <title>Mercury remediation potential of mercury-resistant strain Rheinheimera metallidurans sp. nov. isolated from a municipal waste dumping site.</title>
        <authorList>
            <person name="Yadav V."/>
            <person name="Manjhi A."/>
            <person name="Vadakedath N."/>
        </authorList>
    </citation>
    <scope>NUCLEOTIDE SEQUENCE [LARGE SCALE GENOMIC DNA]</scope>
    <source>
        <strain evidence="9 10">E-49</strain>
    </source>
</reference>
<dbReference type="EC" id="2.1.1.190" evidence="9"/>
<evidence type="ECO:0000256" key="1">
    <source>
        <dbReference type="ARBA" id="ARBA00022485"/>
    </source>
</evidence>
<dbReference type="PROSITE" id="PS50926">
    <property type="entry name" value="TRAM"/>
    <property type="match status" value="1"/>
</dbReference>
<dbReference type="InterPro" id="IPR030391">
    <property type="entry name" value="MeTrfase_TrmA_CS"/>
</dbReference>